<keyword evidence="2" id="KW-1185">Reference proteome</keyword>
<sequence>MKTITTLYSLLFLVFFGNAQSIEKFSIDSGGASASEGGIQILYTIGEVNVQELSTASVSISEGFINADFRIIIDPIVFLQGPSLVPSANGLMNDTLRESALLPTTSPYEDNATCNASVFNITGNNAIVDWIWLELRAANDNQELINARSALVQRDGDVVDFDGTSSVVMHAAPTNYFVVVKHRNHLGAMSAATVNLSDNVTTIVNFTNSSFSTFGSNAQTILNSGNTALWAGDANTDDSITFSGSDNDVNAIKDYILADPSNILNFITYVSSGYLMQDLDLNSATIFSGSPSDSNLIKDNILNHPGNITNLPTFTINATVPPKN</sequence>
<accession>A0ABW5ZYZ3</accession>
<dbReference type="RefSeq" id="WP_194509715.1">
    <property type="nucleotide sequence ID" value="NZ_JADILU010000009.1"/>
</dbReference>
<evidence type="ECO:0000313" key="1">
    <source>
        <dbReference type="EMBL" id="MFD2917630.1"/>
    </source>
</evidence>
<comment type="caution">
    <text evidence="1">The sequence shown here is derived from an EMBL/GenBank/DDBJ whole genome shotgun (WGS) entry which is preliminary data.</text>
</comment>
<organism evidence="1 2">
    <name type="scientific">Psychroserpens luteus</name>
    <dbReference type="NCBI Taxonomy" id="1434066"/>
    <lineage>
        <taxon>Bacteria</taxon>
        <taxon>Pseudomonadati</taxon>
        <taxon>Bacteroidota</taxon>
        <taxon>Flavobacteriia</taxon>
        <taxon>Flavobacteriales</taxon>
        <taxon>Flavobacteriaceae</taxon>
        <taxon>Psychroserpens</taxon>
    </lineage>
</organism>
<name>A0ABW5ZYZ3_9FLAO</name>
<evidence type="ECO:0000313" key="2">
    <source>
        <dbReference type="Proteomes" id="UP001597548"/>
    </source>
</evidence>
<dbReference type="Proteomes" id="UP001597548">
    <property type="component" value="Unassembled WGS sequence"/>
</dbReference>
<reference evidence="2" key="1">
    <citation type="journal article" date="2019" name="Int. J. Syst. Evol. Microbiol.">
        <title>The Global Catalogue of Microorganisms (GCM) 10K type strain sequencing project: providing services to taxonomists for standard genome sequencing and annotation.</title>
        <authorList>
            <consortium name="The Broad Institute Genomics Platform"/>
            <consortium name="The Broad Institute Genome Sequencing Center for Infectious Disease"/>
            <person name="Wu L."/>
            <person name="Ma J."/>
        </authorList>
    </citation>
    <scope>NUCLEOTIDE SEQUENCE [LARGE SCALE GENOMIC DNA]</scope>
    <source>
        <strain evidence="2">KCTC 32514</strain>
    </source>
</reference>
<protein>
    <submittedName>
        <fullName evidence="1">Hemagglutinin protein</fullName>
    </submittedName>
</protein>
<dbReference type="EMBL" id="JBHUOS010000015">
    <property type="protein sequence ID" value="MFD2917630.1"/>
    <property type="molecule type" value="Genomic_DNA"/>
</dbReference>
<gene>
    <name evidence="1" type="ORF">ACFS29_18400</name>
</gene>
<proteinExistence type="predicted"/>